<dbReference type="Gene3D" id="2.160.20.10">
    <property type="entry name" value="Single-stranded right-handed beta-helix, Pectin lyase-like"/>
    <property type="match status" value="1"/>
</dbReference>
<dbReference type="SUPFAM" id="SSF51126">
    <property type="entry name" value="Pectin lyase-like"/>
    <property type="match status" value="1"/>
</dbReference>
<dbReference type="Pfam" id="PF12708">
    <property type="entry name" value="Pect-lyase_RHGA_epim"/>
    <property type="match status" value="1"/>
</dbReference>
<feature type="transmembrane region" description="Helical" evidence="1">
    <location>
        <begin position="35"/>
        <end position="56"/>
    </location>
</feature>
<name>A0ABS4IMM1_9BACL</name>
<organism evidence="3 4">
    <name type="scientific">Paenibacillus eucommiae</name>
    <dbReference type="NCBI Taxonomy" id="1355755"/>
    <lineage>
        <taxon>Bacteria</taxon>
        <taxon>Bacillati</taxon>
        <taxon>Bacillota</taxon>
        <taxon>Bacilli</taxon>
        <taxon>Bacillales</taxon>
        <taxon>Paenibacillaceae</taxon>
        <taxon>Paenibacillus</taxon>
    </lineage>
</organism>
<dbReference type="InterPro" id="IPR011050">
    <property type="entry name" value="Pectin_lyase_fold/virulence"/>
</dbReference>
<feature type="domain" description="Rhamnogalacturonase A/B/Epimerase-like pectate lyase" evidence="2">
    <location>
        <begin position="143"/>
        <end position="339"/>
    </location>
</feature>
<dbReference type="EMBL" id="JAGGLB010000001">
    <property type="protein sequence ID" value="MBP1988789.1"/>
    <property type="molecule type" value="Genomic_DNA"/>
</dbReference>
<gene>
    <name evidence="3" type="ORF">J2Z66_000384</name>
</gene>
<keyword evidence="1" id="KW-1133">Transmembrane helix</keyword>
<keyword evidence="4" id="KW-1185">Reference proteome</keyword>
<protein>
    <recommendedName>
        <fullName evidence="2">Rhamnogalacturonase A/B/Epimerase-like pectate lyase domain-containing protein</fullName>
    </recommendedName>
</protein>
<dbReference type="RefSeq" id="WP_209969195.1">
    <property type="nucleotide sequence ID" value="NZ_JAGGLB010000001.1"/>
</dbReference>
<sequence>MLDEKELTGEQRLANEQEYELEQGKEKSIISRRKLLASLGIAGAALASTGLIGGALTKAYADPVEGRTKVKDLMMMNLVVSTTIAELRANTNPDANLVYFVRDREQEGPFYYDAADSSSPDNIGTVLVSTSGARFKRSFDGLLNVRWFGAKGDGIHDDADAIQKAIDQAQAIFIPDGTYIIKKTIQISKSNTIISGAGRSTTTLKAGVAIDYVFFLKPANEANNFPLQNITMSKFAIHGANLAKNGIGGFACQSMYSELFVMRTLENGIFLHKGWTSWFDNVACIYNAGNGLTLIPEANAVIIRDSSFMSNEKAGIYYSSGAIVEIKNCTIENNGTYGILIETTSPTSEYAGPKYDKQHALNVAITGCYLEHNCRNLPPTSDSAEIYTLSNSSNLRVENVLIENCYIATHYSRYAFVQNDRVHIVRWRNNHVRGTFHKVIKVAMQETVNGGAVATVYENVPLSQIESAYPITSEMFSVTDFSESGAKRMSGINVGEHHNSKSAVGDITFDRESLKFGIASKTDSGRVFNSIAYLHEVKRADLSAGQIYEGKIVLDTENGTPYVYVGGSWLELAHQTRKASKTISGITFSITKWGNIIQLYVSGTATAAITQDIAFTEFDIKTAQIMNLAILARDAYTIQTKVSSAIYANIPSGTVIDKNEFSYISE</sequence>
<dbReference type="InterPro" id="IPR024535">
    <property type="entry name" value="RHGA/B-epi-like_pectate_lyase"/>
</dbReference>
<evidence type="ECO:0000256" key="1">
    <source>
        <dbReference type="SAM" id="Phobius"/>
    </source>
</evidence>
<dbReference type="Proteomes" id="UP001519287">
    <property type="component" value="Unassembled WGS sequence"/>
</dbReference>
<keyword evidence="1" id="KW-0812">Transmembrane</keyword>
<dbReference type="InterPro" id="IPR012334">
    <property type="entry name" value="Pectin_lyas_fold"/>
</dbReference>
<dbReference type="InterPro" id="IPR006311">
    <property type="entry name" value="TAT_signal"/>
</dbReference>
<evidence type="ECO:0000313" key="4">
    <source>
        <dbReference type="Proteomes" id="UP001519287"/>
    </source>
</evidence>
<dbReference type="PROSITE" id="PS51318">
    <property type="entry name" value="TAT"/>
    <property type="match status" value="1"/>
</dbReference>
<evidence type="ECO:0000259" key="2">
    <source>
        <dbReference type="Pfam" id="PF12708"/>
    </source>
</evidence>
<reference evidence="3 4" key="1">
    <citation type="submission" date="2021-03" db="EMBL/GenBank/DDBJ databases">
        <title>Genomic Encyclopedia of Type Strains, Phase IV (KMG-IV): sequencing the most valuable type-strain genomes for metagenomic binning, comparative biology and taxonomic classification.</title>
        <authorList>
            <person name="Goeker M."/>
        </authorList>
    </citation>
    <scope>NUCLEOTIDE SEQUENCE [LARGE SCALE GENOMIC DNA]</scope>
    <source>
        <strain evidence="3 4">DSM 26048</strain>
    </source>
</reference>
<evidence type="ECO:0000313" key="3">
    <source>
        <dbReference type="EMBL" id="MBP1988789.1"/>
    </source>
</evidence>
<accession>A0ABS4IMM1</accession>
<dbReference type="SMART" id="SM00710">
    <property type="entry name" value="PbH1"/>
    <property type="match status" value="4"/>
</dbReference>
<comment type="caution">
    <text evidence="3">The sequence shown here is derived from an EMBL/GenBank/DDBJ whole genome shotgun (WGS) entry which is preliminary data.</text>
</comment>
<dbReference type="InterPro" id="IPR006626">
    <property type="entry name" value="PbH1"/>
</dbReference>
<keyword evidence="1" id="KW-0472">Membrane</keyword>
<proteinExistence type="predicted"/>